<feature type="region of interest" description="Disordered" evidence="5">
    <location>
        <begin position="1"/>
        <end position="52"/>
    </location>
</feature>
<evidence type="ECO:0008006" key="8">
    <source>
        <dbReference type="Google" id="ProtNLM"/>
    </source>
</evidence>
<dbReference type="AlphaFoldDB" id="A0AAD7WL71"/>
<dbReference type="PANTHER" id="PTHR19354">
    <property type="entry name" value="ZIPPER PUTATIVE TUMOR SUPPRESSOR 2 HOMOLOG-LIKE PROTEIN-RELATED"/>
    <property type="match status" value="1"/>
</dbReference>
<evidence type="ECO:0000256" key="1">
    <source>
        <dbReference type="ARBA" id="ARBA00004496"/>
    </source>
</evidence>
<comment type="subcellular location">
    <subcellularLocation>
        <location evidence="1">Cytoplasm</location>
    </subcellularLocation>
</comment>
<dbReference type="GO" id="GO:0043197">
    <property type="term" value="C:dendritic spine"/>
    <property type="evidence" value="ECO:0007669"/>
    <property type="project" value="TreeGrafter"/>
</dbReference>
<evidence type="ECO:0000256" key="5">
    <source>
        <dbReference type="SAM" id="MobiDB-lite"/>
    </source>
</evidence>
<dbReference type="GO" id="GO:0048814">
    <property type="term" value="P:regulation of dendrite morphogenesis"/>
    <property type="evidence" value="ECO:0007669"/>
    <property type="project" value="TreeGrafter"/>
</dbReference>
<gene>
    <name evidence="6" type="ORF">AAFF_G00389340</name>
</gene>
<keyword evidence="3 4" id="KW-0175">Coiled coil</keyword>
<organism evidence="6 7">
    <name type="scientific">Aldrovandia affinis</name>
    <dbReference type="NCBI Taxonomy" id="143900"/>
    <lineage>
        <taxon>Eukaryota</taxon>
        <taxon>Metazoa</taxon>
        <taxon>Chordata</taxon>
        <taxon>Craniata</taxon>
        <taxon>Vertebrata</taxon>
        <taxon>Euteleostomi</taxon>
        <taxon>Actinopterygii</taxon>
        <taxon>Neopterygii</taxon>
        <taxon>Teleostei</taxon>
        <taxon>Notacanthiformes</taxon>
        <taxon>Halosauridae</taxon>
        <taxon>Aldrovandia</taxon>
    </lineage>
</organism>
<evidence type="ECO:0000256" key="4">
    <source>
        <dbReference type="SAM" id="Coils"/>
    </source>
</evidence>
<feature type="coiled-coil region" evidence="4">
    <location>
        <begin position="369"/>
        <end position="396"/>
    </location>
</feature>
<dbReference type="Pfam" id="PF06818">
    <property type="entry name" value="Fez1"/>
    <property type="match status" value="1"/>
</dbReference>
<name>A0AAD7WL71_9TELE</name>
<feature type="compositionally biased region" description="Gly residues" evidence="5">
    <location>
        <begin position="7"/>
        <end position="21"/>
    </location>
</feature>
<dbReference type="InterPro" id="IPR045329">
    <property type="entry name" value="LZTS"/>
</dbReference>
<feature type="region of interest" description="Disordered" evidence="5">
    <location>
        <begin position="280"/>
        <end position="320"/>
    </location>
</feature>
<evidence type="ECO:0000256" key="3">
    <source>
        <dbReference type="ARBA" id="ARBA00023054"/>
    </source>
</evidence>
<evidence type="ECO:0000256" key="2">
    <source>
        <dbReference type="ARBA" id="ARBA00022490"/>
    </source>
</evidence>
<dbReference type="EMBL" id="JAINUG010000073">
    <property type="protein sequence ID" value="KAJ8400977.1"/>
    <property type="molecule type" value="Genomic_DNA"/>
</dbReference>
<proteinExistence type="predicted"/>
<protein>
    <recommendedName>
        <fullName evidence="8">Leucine zipper tumor suppressor 1</fullName>
    </recommendedName>
</protein>
<reference evidence="6" key="1">
    <citation type="journal article" date="2023" name="Science">
        <title>Genome structures resolve the early diversification of teleost fishes.</title>
        <authorList>
            <person name="Parey E."/>
            <person name="Louis A."/>
            <person name="Montfort J."/>
            <person name="Bouchez O."/>
            <person name="Roques C."/>
            <person name="Iampietro C."/>
            <person name="Lluch J."/>
            <person name="Castinel A."/>
            <person name="Donnadieu C."/>
            <person name="Desvignes T."/>
            <person name="Floi Bucao C."/>
            <person name="Jouanno E."/>
            <person name="Wen M."/>
            <person name="Mejri S."/>
            <person name="Dirks R."/>
            <person name="Jansen H."/>
            <person name="Henkel C."/>
            <person name="Chen W.J."/>
            <person name="Zahm M."/>
            <person name="Cabau C."/>
            <person name="Klopp C."/>
            <person name="Thompson A.W."/>
            <person name="Robinson-Rechavi M."/>
            <person name="Braasch I."/>
            <person name="Lecointre G."/>
            <person name="Bobe J."/>
            <person name="Postlethwait J.H."/>
            <person name="Berthelot C."/>
            <person name="Roest Crollius H."/>
            <person name="Guiguen Y."/>
        </authorList>
    </citation>
    <scope>NUCLEOTIDE SEQUENCE</scope>
    <source>
        <strain evidence="6">NC1722</strain>
    </source>
</reference>
<sequence>NLSGAPSGPGGGVGGGVGGAAVGLAKPAGDGPSPEQPDPLSESAGGCVRSPISGDETLIHQLELRLLERETELQELQVSFEEKESDTCQLFEEKQRYCAEEMDGLKQRCSTKLRQVSQRALRAQQVLQLQVFQLQQEKKKLQDDVTQLCQEKGLMEGKLKAYESEHTQLAPTLEETQWEVCQKSGEISLLKQQLKDSQADVNHKLNEIVSLRAALKENRNALGALEHKASEQAEAVRSRTVEVEVCENELQRKKNEADLLREKVGQLEMDIRGMKQDLALAKEQHRSSGEAAAAAAARGSRVKGRPPEDEDEDEDADGLRREVDRLRAELGDEKQRTEALASGFQLERQTWNREKDKVIKYQKQLQHNYLQMHRKNRALERILRELTAELEGRTELDIEVQSADIHYEDIVATEI</sequence>
<evidence type="ECO:0000313" key="7">
    <source>
        <dbReference type="Proteomes" id="UP001221898"/>
    </source>
</evidence>
<dbReference type="Proteomes" id="UP001221898">
    <property type="component" value="Unassembled WGS sequence"/>
</dbReference>
<feature type="coiled-coil region" evidence="4">
    <location>
        <begin position="124"/>
        <end position="151"/>
    </location>
</feature>
<feature type="non-terminal residue" evidence="6">
    <location>
        <position position="415"/>
    </location>
</feature>
<accession>A0AAD7WL71</accession>
<keyword evidence="7" id="KW-1185">Reference proteome</keyword>
<evidence type="ECO:0000313" key="6">
    <source>
        <dbReference type="EMBL" id="KAJ8400977.1"/>
    </source>
</evidence>
<comment type="caution">
    <text evidence="6">The sequence shown here is derived from an EMBL/GenBank/DDBJ whole genome shotgun (WGS) entry which is preliminary data.</text>
</comment>
<dbReference type="GO" id="GO:0048167">
    <property type="term" value="P:regulation of synaptic plasticity"/>
    <property type="evidence" value="ECO:0007669"/>
    <property type="project" value="TreeGrafter"/>
</dbReference>
<dbReference type="GO" id="GO:0005737">
    <property type="term" value="C:cytoplasm"/>
    <property type="evidence" value="ECO:0007669"/>
    <property type="project" value="UniProtKB-SubCell"/>
</dbReference>
<keyword evidence="2" id="KW-0963">Cytoplasm</keyword>
<dbReference type="PANTHER" id="PTHR19354:SF5">
    <property type="entry name" value="ZIPPER PUTATIVE TUMOR SUPPRESSOR 1-RELATED"/>
    <property type="match status" value="1"/>
</dbReference>